<dbReference type="GO" id="GO:0071108">
    <property type="term" value="P:protein K48-linked deubiquitination"/>
    <property type="evidence" value="ECO:0007669"/>
    <property type="project" value="TreeGrafter"/>
</dbReference>
<dbReference type="PANTHER" id="PTHR12931">
    <property type="entry name" value="UBIQUITIN THIOLESTERASE PROTEIN OTUB"/>
    <property type="match status" value="1"/>
</dbReference>
<dbReference type="GO" id="GO:0043130">
    <property type="term" value="F:ubiquitin binding"/>
    <property type="evidence" value="ECO:0007669"/>
    <property type="project" value="TreeGrafter"/>
</dbReference>
<sequence length="260" mass="29153">MRWKRHSRWKHVPSTNSYHEQKLLEFFSGHGMTEGIFAFLRLVAAIWICSHSEEYEPRVSELREDYTLKDWCFREVIQQRVFTDHVQITAVVTALGVPLRVEYLFQGNGQDLYTGPDPQEDTPRSTCWPRLRHLPSPGHEVPRVTVLYTNAHYDIIYPHRRDGLLPPIDESCSQQTAQGDSPSGESPSQQTAQGDDPSGESPSQQTARGDSCSGETSSQQIAQVESSTGESSNQQVAQGESSTVQSSTAVSEFEQKSIPE</sequence>
<dbReference type="InterPro" id="IPR042467">
    <property type="entry name" value="Peptidase_C65_otubain_sub2"/>
</dbReference>
<name>A0A0A9D1P2_ARUDO</name>
<protein>
    <submittedName>
        <fullName evidence="2">Uncharacterized protein</fullName>
    </submittedName>
</protein>
<feature type="region of interest" description="Disordered" evidence="1">
    <location>
        <begin position="112"/>
        <end position="134"/>
    </location>
</feature>
<dbReference type="GO" id="GO:0004843">
    <property type="term" value="F:cysteine-type deubiquitinase activity"/>
    <property type="evidence" value="ECO:0007669"/>
    <property type="project" value="TreeGrafter"/>
</dbReference>
<evidence type="ECO:0000313" key="2">
    <source>
        <dbReference type="EMBL" id="JAD81721.1"/>
    </source>
</evidence>
<dbReference type="Gene3D" id="1.20.1300.20">
    <property type="entry name" value="Peptidase C65 Otubain, subdomain 2"/>
    <property type="match status" value="1"/>
</dbReference>
<dbReference type="SUPFAM" id="SSF54001">
    <property type="entry name" value="Cysteine proteinases"/>
    <property type="match status" value="1"/>
</dbReference>
<reference evidence="2" key="2">
    <citation type="journal article" date="2015" name="Data Brief">
        <title>Shoot transcriptome of the giant reed, Arundo donax.</title>
        <authorList>
            <person name="Barrero R.A."/>
            <person name="Guerrero F.D."/>
            <person name="Moolhuijzen P."/>
            <person name="Goolsby J.A."/>
            <person name="Tidwell J."/>
            <person name="Bellgard S.E."/>
            <person name="Bellgard M.I."/>
        </authorList>
    </citation>
    <scope>NUCLEOTIDE SEQUENCE</scope>
    <source>
        <tissue evidence="2">Shoot tissue taken approximately 20 cm above the soil surface</tissue>
    </source>
</reference>
<dbReference type="Pfam" id="PF10275">
    <property type="entry name" value="Peptidase_C65"/>
    <property type="match status" value="1"/>
</dbReference>
<dbReference type="InterPro" id="IPR038765">
    <property type="entry name" value="Papain-like_cys_pep_sf"/>
</dbReference>
<dbReference type="EMBL" id="GBRH01216174">
    <property type="protein sequence ID" value="JAD81721.1"/>
    <property type="molecule type" value="Transcribed_RNA"/>
</dbReference>
<dbReference type="CDD" id="cd22749">
    <property type="entry name" value="Otubain_C65"/>
    <property type="match status" value="1"/>
</dbReference>
<feature type="region of interest" description="Disordered" evidence="1">
    <location>
        <begin position="166"/>
        <end position="260"/>
    </location>
</feature>
<dbReference type="InterPro" id="IPR019400">
    <property type="entry name" value="Peptidase_C65_otubain"/>
</dbReference>
<organism evidence="2">
    <name type="scientific">Arundo donax</name>
    <name type="common">Giant reed</name>
    <name type="synonym">Donax arundinaceus</name>
    <dbReference type="NCBI Taxonomy" id="35708"/>
    <lineage>
        <taxon>Eukaryota</taxon>
        <taxon>Viridiplantae</taxon>
        <taxon>Streptophyta</taxon>
        <taxon>Embryophyta</taxon>
        <taxon>Tracheophyta</taxon>
        <taxon>Spermatophyta</taxon>
        <taxon>Magnoliopsida</taxon>
        <taxon>Liliopsida</taxon>
        <taxon>Poales</taxon>
        <taxon>Poaceae</taxon>
        <taxon>PACMAD clade</taxon>
        <taxon>Arundinoideae</taxon>
        <taxon>Arundineae</taxon>
        <taxon>Arundo</taxon>
    </lineage>
</organism>
<reference evidence="2" key="1">
    <citation type="submission" date="2014-09" db="EMBL/GenBank/DDBJ databases">
        <authorList>
            <person name="Magalhaes I.L.F."/>
            <person name="Oliveira U."/>
            <person name="Santos F.R."/>
            <person name="Vidigal T.H.D.A."/>
            <person name="Brescovit A.D."/>
            <person name="Santos A.J."/>
        </authorList>
    </citation>
    <scope>NUCLEOTIDE SEQUENCE</scope>
    <source>
        <tissue evidence="2">Shoot tissue taken approximately 20 cm above the soil surface</tissue>
    </source>
</reference>
<feature type="compositionally biased region" description="Polar residues" evidence="1">
    <location>
        <begin position="200"/>
        <end position="250"/>
    </location>
</feature>
<dbReference type="PANTHER" id="PTHR12931:SF17">
    <property type="entry name" value="OS02G0521500 PROTEIN"/>
    <property type="match status" value="1"/>
</dbReference>
<dbReference type="AlphaFoldDB" id="A0A0A9D1P2"/>
<proteinExistence type="predicted"/>
<accession>A0A0A9D1P2</accession>
<evidence type="ECO:0000256" key="1">
    <source>
        <dbReference type="SAM" id="MobiDB-lite"/>
    </source>
</evidence>
<feature type="compositionally biased region" description="Polar residues" evidence="1">
    <location>
        <begin position="171"/>
        <end position="193"/>
    </location>
</feature>
<dbReference type="GO" id="GO:0005634">
    <property type="term" value="C:nucleus"/>
    <property type="evidence" value="ECO:0007669"/>
    <property type="project" value="TreeGrafter"/>
</dbReference>